<proteinExistence type="predicted"/>
<name>A0A3B0ZUL3_9ZZZZ</name>
<dbReference type="AlphaFoldDB" id="A0A3B0ZUL3"/>
<protein>
    <submittedName>
        <fullName evidence="2">Uncharacterized protein</fullName>
    </submittedName>
</protein>
<evidence type="ECO:0000256" key="1">
    <source>
        <dbReference type="SAM" id="MobiDB-lite"/>
    </source>
</evidence>
<dbReference type="EMBL" id="UOFT01000055">
    <property type="protein sequence ID" value="VAW97178.1"/>
    <property type="molecule type" value="Genomic_DNA"/>
</dbReference>
<reference evidence="2" key="1">
    <citation type="submission" date="2018-06" db="EMBL/GenBank/DDBJ databases">
        <authorList>
            <person name="Zhirakovskaya E."/>
        </authorList>
    </citation>
    <scope>NUCLEOTIDE SEQUENCE</scope>
</reference>
<sequence length="100" mass="10927">MTNENNKFKKVRDLKMTSAAPDDPIYQSGYVVGSQSAGTPEKKGLQPATTKLSDGGDIIQPATSENRKGFVIIGTPDIKNKPSKPKKPQGRLPHQYPYLD</sequence>
<organism evidence="2">
    <name type="scientific">hydrothermal vent metagenome</name>
    <dbReference type="NCBI Taxonomy" id="652676"/>
    <lineage>
        <taxon>unclassified sequences</taxon>
        <taxon>metagenomes</taxon>
        <taxon>ecological metagenomes</taxon>
    </lineage>
</organism>
<evidence type="ECO:0000313" key="2">
    <source>
        <dbReference type="EMBL" id="VAW97178.1"/>
    </source>
</evidence>
<gene>
    <name evidence="2" type="ORF">MNBD_GAMMA23-1297</name>
</gene>
<accession>A0A3B0ZUL3</accession>
<feature type="region of interest" description="Disordered" evidence="1">
    <location>
        <begin position="1"/>
        <end position="100"/>
    </location>
</feature>